<evidence type="ECO:0000256" key="5">
    <source>
        <dbReference type="ARBA" id="ARBA00023002"/>
    </source>
</evidence>
<dbReference type="EMBL" id="BAAAUV010000001">
    <property type="protein sequence ID" value="GAA3191631.1"/>
    <property type="molecule type" value="Genomic_DNA"/>
</dbReference>
<dbReference type="PROSITE" id="PS00197">
    <property type="entry name" value="2FE2S_FER_1"/>
    <property type="match status" value="1"/>
</dbReference>
<dbReference type="PROSITE" id="PS51085">
    <property type="entry name" value="2FE2S_FER_2"/>
    <property type="match status" value="1"/>
</dbReference>
<dbReference type="InterPro" id="IPR006058">
    <property type="entry name" value="2Fe2S_fd_BS"/>
</dbReference>
<dbReference type="RefSeq" id="WP_344820992.1">
    <property type="nucleotide sequence ID" value="NZ_BAAAUV010000001.1"/>
</dbReference>
<dbReference type="SUPFAM" id="SSF52343">
    <property type="entry name" value="Ferredoxin reductase-like, C-terminal NADP-linked domain"/>
    <property type="match status" value="1"/>
</dbReference>
<dbReference type="InterPro" id="IPR017927">
    <property type="entry name" value="FAD-bd_FR_type"/>
</dbReference>
<dbReference type="PRINTS" id="PR00409">
    <property type="entry name" value="PHDIOXRDTASE"/>
</dbReference>
<name>A0ABP6PUU9_9ACTN</name>
<dbReference type="Pfam" id="PF00111">
    <property type="entry name" value="Fer2"/>
    <property type="match status" value="1"/>
</dbReference>
<dbReference type="InterPro" id="IPR012675">
    <property type="entry name" value="Beta-grasp_dom_sf"/>
</dbReference>
<reference evidence="11" key="1">
    <citation type="journal article" date="2019" name="Int. J. Syst. Evol. Microbiol.">
        <title>The Global Catalogue of Microorganisms (GCM) 10K type strain sequencing project: providing services to taxonomists for standard genome sequencing and annotation.</title>
        <authorList>
            <consortium name="The Broad Institute Genomics Platform"/>
            <consortium name="The Broad Institute Genome Sequencing Center for Infectious Disease"/>
            <person name="Wu L."/>
            <person name="Ma J."/>
        </authorList>
    </citation>
    <scope>NUCLEOTIDE SEQUENCE [LARGE SCALE GENOMIC DNA]</scope>
    <source>
        <strain evidence="11">JCM 9377</strain>
    </source>
</reference>
<dbReference type="InterPro" id="IPR050415">
    <property type="entry name" value="MRET"/>
</dbReference>
<comment type="cofactor">
    <cofactor evidence="1">
        <name>FAD</name>
        <dbReference type="ChEBI" id="CHEBI:57692"/>
    </cofactor>
</comment>
<comment type="caution">
    <text evidence="10">The sequence shown here is derived from an EMBL/GenBank/DDBJ whole genome shotgun (WGS) entry which is preliminary data.</text>
</comment>
<dbReference type="InterPro" id="IPR001041">
    <property type="entry name" value="2Fe-2S_ferredoxin-type"/>
</dbReference>
<evidence type="ECO:0000256" key="1">
    <source>
        <dbReference type="ARBA" id="ARBA00001974"/>
    </source>
</evidence>
<proteinExistence type="predicted"/>
<evidence type="ECO:0000256" key="3">
    <source>
        <dbReference type="ARBA" id="ARBA00022714"/>
    </source>
</evidence>
<evidence type="ECO:0000313" key="11">
    <source>
        <dbReference type="Proteomes" id="UP001501237"/>
    </source>
</evidence>
<dbReference type="Gene3D" id="2.40.30.10">
    <property type="entry name" value="Translation factors"/>
    <property type="match status" value="1"/>
</dbReference>
<dbReference type="Gene3D" id="3.40.50.80">
    <property type="entry name" value="Nucleotide-binding domain of ferredoxin-NADP reductase (FNR) module"/>
    <property type="match status" value="1"/>
</dbReference>
<dbReference type="PANTHER" id="PTHR47354">
    <property type="entry name" value="NADH OXIDOREDUCTASE HCR"/>
    <property type="match status" value="1"/>
</dbReference>
<dbReference type="InterPro" id="IPR039261">
    <property type="entry name" value="FNR_nucleotide-bd"/>
</dbReference>
<dbReference type="PANTHER" id="PTHR47354:SF1">
    <property type="entry name" value="CARNITINE MONOOXYGENASE REDUCTASE SUBUNIT"/>
    <property type="match status" value="1"/>
</dbReference>
<evidence type="ECO:0000313" key="10">
    <source>
        <dbReference type="EMBL" id="GAA3191631.1"/>
    </source>
</evidence>
<dbReference type="CDD" id="cd06185">
    <property type="entry name" value="PDR_like"/>
    <property type="match status" value="1"/>
</dbReference>
<dbReference type="SUPFAM" id="SSF63380">
    <property type="entry name" value="Riboflavin synthase domain-like"/>
    <property type="match status" value="1"/>
</dbReference>
<evidence type="ECO:0000259" key="8">
    <source>
        <dbReference type="PROSITE" id="PS51085"/>
    </source>
</evidence>
<dbReference type="Gene3D" id="3.10.20.30">
    <property type="match status" value="1"/>
</dbReference>
<feature type="domain" description="2Fe-2S ferredoxin-type" evidence="8">
    <location>
        <begin position="266"/>
        <end position="349"/>
    </location>
</feature>
<dbReference type="InterPro" id="IPR017938">
    <property type="entry name" value="Riboflavin_synthase-like_b-brl"/>
</dbReference>
<keyword evidence="7" id="KW-0411">Iron-sulfur</keyword>
<dbReference type="PROSITE" id="PS51384">
    <property type="entry name" value="FAD_FR"/>
    <property type="match status" value="1"/>
</dbReference>
<evidence type="ECO:0000259" key="9">
    <source>
        <dbReference type="PROSITE" id="PS51384"/>
    </source>
</evidence>
<keyword evidence="2" id="KW-0285">Flavoprotein</keyword>
<dbReference type="SUPFAM" id="SSF54292">
    <property type="entry name" value="2Fe-2S ferredoxin-like"/>
    <property type="match status" value="1"/>
</dbReference>
<evidence type="ECO:0000256" key="4">
    <source>
        <dbReference type="ARBA" id="ARBA00022723"/>
    </source>
</evidence>
<sequence>MPKLPAELRGRGGPDALMAAVGRFSDLMTPLLGLTARGRRPAGPVDRSLQVVVTSVRAEADGVVSVRLADLAGRPLPGWQPGCHLDVHLPSGRVRQYSLCGDPRDRTAYRIAVRLIEDGGGGSREVHALAEGRRLTVSPPRNAFPLAVTARHVFVAGGIGITPILPMVQAAARRGADWHLLYLGRTAAALPFLDELAPHGDRVTVRTDDLGGPPSAALLPDVTGATVHACGPAPLIGLVRDAVRGRALSFHSERFTPAPVVGGRPFEVRLARQNVTVHVPAGRTALDAIRDAVPDVAYSCRQGFCGTCRVRVLGGEPDHRDNALTDDERRSEMMICVSRATGLDLTLDL</sequence>
<evidence type="ECO:0000256" key="2">
    <source>
        <dbReference type="ARBA" id="ARBA00022630"/>
    </source>
</evidence>
<evidence type="ECO:0000256" key="6">
    <source>
        <dbReference type="ARBA" id="ARBA00023004"/>
    </source>
</evidence>
<keyword evidence="11" id="KW-1185">Reference proteome</keyword>
<keyword evidence="6" id="KW-0408">Iron</keyword>
<feature type="domain" description="FAD-binding FR-type" evidence="9">
    <location>
        <begin position="46"/>
        <end position="147"/>
    </location>
</feature>
<keyword evidence="4" id="KW-0479">Metal-binding</keyword>
<dbReference type="InterPro" id="IPR036010">
    <property type="entry name" value="2Fe-2S_ferredoxin-like_sf"/>
</dbReference>
<organism evidence="10 11">
    <name type="scientific">Actinocorallia longicatena</name>
    <dbReference type="NCBI Taxonomy" id="111803"/>
    <lineage>
        <taxon>Bacteria</taxon>
        <taxon>Bacillati</taxon>
        <taxon>Actinomycetota</taxon>
        <taxon>Actinomycetes</taxon>
        <taxon>Streptosporangiales</taxon>
        <taxon>Thermomonosporaceae</taxon>
        <taxon>Actinocorallia</taxon>
    </lineage>
</organism>
<evidence type="ECO:0000256" key="7">
    <source>
        <dbReference type="ARBA" id="ARBA00023014"/>
    </source>
</evidence>
<accession>A0ABP6PUU9</accession>
<gene>
    <name evidence="10" type="ORF">GCM10010468_00070</name>
</gene>
<dbReference type="Proteomes" id="UP001501237">
    <property type="component" value="Unassembled WGS sequence"/>
</dbReference>
<dbReference type="CDD" id="cd00207">
    <property type="entry name" value="fer2"/>
    <property type="match status" value="1"/>
</dbReference>
<protein>
    <submittedName>
        <fullName evidence="10">PDR/VanB family oxidoreductase</fullName>
    </submittedName>
</protein>
<keyword evidence="3" id="KW-0001">2Fe-2S</keyword>
<keyword evidence="5" id="KW-0560">Oxidoreductase</keyword>